<dbReference type="Proteomes" id="UP000008385">
    <property type="component" value="Chromosome"/>
</dbReference>
<keyword evidence="3" id="KW-1185">Reference proteome</keyword>
<dbReference type="CDD" id="cd06558">
    <property type="entry name" value="crotonase-like"/>
    <property type="match status" value="1"/>
</dbReference>
<dbReference type="SUPFAM" id="SSF52096">
    <property type="entry name" value="ClpP/crotonase"/>
    <property type="match status" value="1"/>
</dbReference>
<dbReference type="RefSeq" id="WP_013899974.1">
    <property type="nucleotide sequence ID" value="NC_015677.1"/>
</dbReference>
<proteinExistence type="inferred from homology"/>
<dbReference type="Gene3D" id="3.90.226.10">
    <property type="entry name" value="2-enoyl-CoA Hydratase, Chain A, domain 1"/>
    <property type="match status" value="1"/>
</dbReference>
<dbReference type="OrthoDB" id="9807606at2"/>
<accession>F5XWY0</accession>
<dbReference type="Gene3D" id="1.10.12.10">
    <property type="entry name" value="Lyase 2-enoyl-coa Hydratase, Chain A, domain 2"/>
    <property type="match status" value="1"/>
</dbReference>
<dbReference type="EMBL" id="CP000245">
    <property type="protein sequence ID" value="AEG91741.1"/>
    <property type="molecule type" value="Genomic_DNA"/>
</dbReference>
<dbReference type="PATRIC" id="fig|365046.3.peg.679"/>
<dbReference type="AlphaFoldDB" id="F5XWY0"/>
<organism evidence="2 3">
    <name type="scientific">Ramlibacter tataouinensis (strain ATCC BAA-407 / DSM 14655 / LMG 21543 / TTB310)</name>
    <dbReference type="NCBI Taxonomy" id="365046"/>
    <lineage>
        <taxon>Bacteria</taxon>
        <taxon>Pseudomonadati</taxon>
        <taxon>Pseudomonadota</taxon>
        <taxon>Betaproteobacteria</taxon>
        <taxon>Burkholderiales</taxon>
        <taxon>Comamonadaceae</taxon>
        <taxon>Ramlibacter</taxon>
    </lineage>
</organism>
<dbReference type="InterPro" id="IPR051683">
    <property type="entry name" value="Enoyl-CoA_Hydratase/Isomerase"/>
</dbReference>
<sequence length="261" mass="28161">MKHLLLQFAAGVATVTLNRPEVRNAFNDEVIAEMMAVFHELGQRTEVRCVVLAANGPAFCAGADLNWMKRMAGYTRDENIADATALARMLEIVFRCPKPTIARVQGDVYAGGCGLVAACDIAVSVDTAQYCLSETRLGLIPATISPYVIRAMGARAAHRWFLTAERFGAAEAHRIGLVHEVVTADQLDGKVAEVAQALVQAGPAAVTACKQLVHDVAGHDITAPLIQRTVEGIADIRVSEEGREGIRSFLEKRKPAWMLPS</sequence>
<dbReference type="PANTHER" id="PTHR42964">
    <property type="entry name" value="ENOYL-COA HYDRATASE"/>
    <property type="match status" value="1"/>
</dbReference>
<dbReference type="HOGENOM" id="CLU_009834_7_3_4"/>
<evidence type="ECO:0000313" key="3">
    <source>
        <dbReference type="Proteomes" id="UP000008385"/>
    </source>
</evidence>
<dbReference type="KEGG" id="rta:Rta_06630"/>
<dbReference type="GO" id="GO:0003824">
    <property type="term" value="F:catalytic activity"/>
    <property type="evidence" value="ECO:0007669"/>
    <property type="project" value="UniProtKB-ARBA"/>
</dbReference>
<dbReference type="Pfam" id="PF00378">
    <property type="entry name" value="ECH_1"/>
    <property type="match status" value="1"/>
</dbReference>
<evidence type="ECO:0000313" key="2">
    <source>
        <dbReference type="EMBL" id="AEG91741.1"/>
    </source>
</evidence>
<evidence type="ECO:0000256" key="1">
    <source>
        <dbReference type="ARBA" id="ARBA00005254"/>
    </source>
</evidence>
<reference evidence="3" key="1">
    <citation type="submission" date="2006-01" db="EMBL/GenBank/DDBJ databases">
        <title>Genome of the cyst-dividing bacterium Ramlibacter tataouinensis.</title>
        <authorList>
            <person name="Barakat M."/>
            <person name="Ortet P."/>
            <person name="De Luca G."/>
            <person name="Jourlin-Castelli C."/>
            <person name="Ansaldi M."/>
            <person name="Py B."/>
            <person name="Fichant G."/>
            <person name="Coutinho P."/>
            <person name="Voulhoux R."/>
            <person name="Bastien O."/>
            <person name="Roy S."/>
            <person name="Marechal E."/>
            <person name="Henrissat B."/>
            <person name="Quentin Y."/>
            <person name="Noirot P."/>
            <person name="Filloux A."/>
            <person name="Mejean V."/>
            <person name="DuBow M."/>
            <person name="Barras F."/>
            <person name="Heulin T."/>
        </authorList>
    </citation>
    <scope>NUCLEOTIDE SEQUENCE [LARGE SCALE GENOMIC DNA]</scope>
    <source>
        <strain evidence="3">ATCC BAA-407 / DSM 14655 / LMG 21543 / TTB310</strain>
    </source>
</reference>
<dbReference type="InterPro" id="IPR014748">
    <property type="entry name" value="Enoyl-CoA_hydra_C"/>
</dbReference>
<dbReference type="eggNOG" id="COG1024">
    <property type="taxonomic scope" value="Bacteria"/>
</dbReference>
<comment type="similarity">
    <text evidence="1">Belongs to the enoyl-CoA hydratase/isomerase family.</text>
</comment>
<gene>
    <name evidence="2" type="ordered locus">Rta_06630</name>
</gene>
<dbReference type="PANTHER" id="PTHR42964:SF1">
    <property type="entry name" value="POLYKETIDE BIOSYNTHESIS ENOYL-COA HYDRATASE PKSH-RELATED"/>
    <property type="match status" value="1"/>
</dbReference>
<name>F5XWY0_RAMTT</name>
<protein>
    <submittedName>
        <fullName evidence="2">Unsaturated acyl-CoA hydratase</fullName>
    </submittedName>
</protein>
<dbReference type="STRING" id="365046.Rta_06630"/>
<dbReference type="GO" id="GO:0008300">
    <property type="term" value="P:isoprenoid catabolic process"/>
    <property type="evidence" value="ECO:0007669"/>
    <property type="project" value="TreeGrafter"/>
</dbReference>
<reference evidence="2 3" key="2">
    <citation type="journal article" date="2011" name="PLoS ONE">
        <title>The Cyst-Dividing Bacterium Ramlibacter tataouinensis TTB310 Genome Reveals a Well-Stocked Toolbox for Adaptation to a Desert Environment.</title>
        <authorList>
            <person name="De Luca G."/>
            <person name="Barakat M."/>
            <person name="Ortet P."/>
            <person name="Fochesato S."/>
            <person name="Jourlin-Castelli C."/>
            <person name="Ansaldi M."/>
            <person name="Py B."/>
            <person name="Fichant G."/>
            <person name="Coutinho P.M."/>
            <person name="Voulhoux R."/>
            <person name="Bastien O."/>
            <person name="Marechal E."/>
            <person name="Henrissat B."/>
            <person name="Quentin Y."/>
            <person name="Noirot P."/>
            <person name="Filloux A."/>
            <person name="Mejean V."/>
            <person name="Dubow M.S."/>
            <person name="Barras F."/>
            <person name="Barbe V."/>
            <person name="Weissenbach J."/>
            <person name="Mihalcescu I."/>
            <person name="Vermeglio A."/>
            <person name="Achouak W."/>
            <person name="Heulin T."/>
        </authorList>
    </citation>
    <scope>NUCLEOTIDE SEQUENCE [LARGE SCALE GENOMIC DNA]</scope>
    <source>
        <strain evidence="3">ATCC BAA-407 / DSM 14655 / LMG 21543 / TTB310</strain>
    </source>
</reference>
<dbReference type="InterPro" id="IPR001753">
    <property type="entry name" value="Enoyl-CoA_hydra/iso"/>
</dbReference>
<dbReference type="InterPro" id="IPR029045">
    <property type="entry name" value="ClpP/crotonase-like_dom_sf"/>
</dbReference>